<dbReference type="EMBL" id="CP162599">
    <property type="protein sequence ID" value="XDK33488.1"/>
    <property type="molecule type" value="Genomic_DNA"/>
</dbReference>
<evidence type="ECO:0000259" key="2">
    <source>
        <dbReference type="Pfam" id="PF04892"/>
    </source>
</evidence>
<protein>
    <submittedName>
        <fullName evidence="3">VanZ family protein</fullName>
    </submittedName>
</protein>
<dbReference type="Pfam" id="PF04892">
    <property type="entry name" value="VanZ"/>
    <property type="match status" value="1"/>
</dbReference>
<organism evidence="3">
    <name type="scientific">Ornithinibacillus sp. 4-3</name>
    <dbReference type="NCBI Taxonomy" id="3231488"/>
    <lineage>
        <taxon>Bacteria</taxon>
        <taxon>Bacillati</taxon>
        <taxon>Bacillota</taxon>
        <taxon>Bacilli</taxon>
        <taxon>Bacillales</taxon>
        <taxon>Bacillaceae</taxon>
        <taxon>Ornithinibacillus</taxon>
    </lineage>
</organism>
<keyword evidence="1" id="KW-1133">Transmembrane helix</keyword>
<accession>A0AB39HSY8</accession>
<dbReference type="InterPro" id="IPR053150">
    <property type="entry name" value="Teicoplanin_resist-assoc"/>
</dbReference>
<feature type="transmembrane region" description="Helical" evidence="1">
    <location>
        <begin position="71"/>
        <end position="92"/>
    </location>
</feature>
<gene>
    <name evidence="3" type="ORF">AB4Y30_03780</name>
</gene>
<proteinExistence type="predicted"/>
<sequence length="159" mass="18614">MKSFYKFMVVLLFCLYLIILSKQILFKFLPLQVIVDHITLNFEGETFWHSHNFIPFKTISYYLFTAADMNFSIRIVNLAGNVIGFMPFGFLMPLLSRKFLNLKVIILATFCLSLAFELIQLIFRFGSFDVDDLILNTFGGVLGYLFIFLILKFIFNNRK</sequence>
<dbReference type="PANTHER" id="PTHR36834">
    <property type="entry name" value="MEMBRANE PROTEIN-RELATED"/>
    <property type="match status" value="1"/>
</dbReference>
<feature type="domain" description="VanZ-like" evidence="2">
    <location>
        <begin position="13"/>
        <end position="150"/>
    </location>
</feature>
<keyword evidence="1" id="KW-0472">Membrane</keyword>
<dbReference type="PANTHER" id="PTHR36834:SF1">
    <property type="entry name" value="INTEGRAL MEMBRANE PROTEIN"/>
    <property type="match status" value="1"/>
</dbReference>
<evidence type="ECO:0000313" key="3">
    <source>
        <dbReference type="EMBL" id="XDK33488.1"/>
    </source>
</evidence>
<evidence type="ECO:0000256" key="1">
    <source>
        <dbReference type="SAM" id="Phobius"/>
    </source>
</evidence>
<dbReference type="RefSeq" id="WP_368654166.1">
    <property type="nucleotide sequence ID" value="NZ_CP162599.1"/>
</dbReference>
<reference evidence="3" key="1">
    <citation type="submission" date="2024-07" db="EMBL/GenBank/DDBJ databases">
        <title>Halotolerant mesophilic bacterium Ornithinibacillus sp. 4-3, sp. nov., isolated from soil.</title>
        <authorList>
            <person name="Sidarenka A.V."/>
            <person name="Guliayeva D.E."/>
            <person name="Leanovich S.I."/>
            <person name="Hileuskaya K.S."/>
            <person name="Akhremchuk A.E."/>
            <person name="Sikolenko M.A."/>
            <person name="Valentovich L.N."/>
        </authorList>
    </citation>
    <scope>NUCLEOTIDE SEQUENCE</scope>
    <source>
        <strain evidence="3">4-3</strain>
    </source>
</reference>
<keyword evidence="1" id="KW-0812">Transmembrane</keyword>
<dbReference type="AlphaFoldDB" id="A0AB39HSY8"/>
<feature type="transmembrane region" description="Helical" evidence="1">
    <location>
        <begin position="133"/>
        <end position="155"/>
    </location>
</feature>
<name>A0AB39HSY8_9BACI</name>
<dbReference type="InterPro" id="IPR006976">
    <property type="entry name" value="VanZ-like"/>
</dbReference>
<feature type="transmembrane region" description="Helical" evidence="1">
    <location>
        <begin position="104"/>
        <end position="127"/>
    </location>
</feature>